<keyword evidence="2" id="KW-0687">Ribonucleoprotein</keyword>
<dbReference type="InterPro" id="IPR011331">
    <property type="entry name" value="Ribosomal_eL37/eL43"/>
</dbReference>
<evidence type="ECO:0000256" key="2">
    <source>
        <dbReference type="ARBA" id="ARBA00023274"/>
    </source>
</evidence>
<gene>
    <name evidence="4" type="ORF">RIB2604_02502720</name>
</gene>
<feature type="compositionally biased region" description="Basic residues" evidence="3">
    <location>
        <begin position="63"/>
        <end position="85"/>
    </location>
</feature>
<reference evidence="5" key="2">
    <citation type="submission" date="2016-02" db="EMBL/GenBank/DDBJ databases">
        <title>Genome sequencing of Aspergillus luchuensis NBRC 4314.</title>
        <authorList>
            <person name="Yamada O."/>
        </authorList>
    </citation>
    <scope>NUCLEOTIDE SEQUENCE [LARGE SCALE GENOMIC DNA]</scope>
    <source>
        <strain evidence="5">RIB 2604</strain>
    </source>
</reference>
<dbReference type="EMBL" id="BCWF01000024">
    <property type="protein sequence ID" value="GAT28195.1"/>
    <property type="molecule type" value="Genomic_DNA"/>
</dbReference>
<dbReference type="Proteomes" id="UP000075230">
    <property type="component" value="Unassembled WGS sequence"/>
</dbReference>
<evidence type="ECO:0000313" key="5">
    <source>
        <dbReference type="Proteomes" id="UP000075230"/>
    </source>
</evidence>
<dbReference type="AlphaFoldDB" id="A0A146FR66"/>
<comment type="caution">
    <text evidence="4">The sequence shown here is derived from an EMBL/GenBank/DDBJ whole genome shotgun (WGS) entry which is preliminary data.</text>
</comment>
<dbReference type="GO" id="GO:0022625">
    <property type="term" value="C:cytosolic large ribosomal subunit"/>
    <property type="evidence" value="ECO:0007669"/>
    <property type="project" value="TreeGrafter"/>
</dbReference>
<sequence length="102" mass="11297">MRSCDRLTLETVGESRDQGTSPDNHNSLSDTTPDPRATSIRPATTTTTTSPSTESPVNWSEKAKRRKTTGSGRMRHLKEVHRRFHNGFQVGTPKGARGPENH</sequence>
<evidence type="ECO:0000313" key="4">
    <source>
        <dbReference type="EMBL" id="GAT28195.1"/>
    </source>
</evidence>
<reference evidence="4 5" key="1">
    <citation type="journal article" date="2016" name="DNA Res.">
        <title>Genome sequence of Aspergillus luchuensis NBRC 4314.</title>
        <authorList>
            <person name="Yamada O."/>
            <person name="Machida M."/>
            <person name="Hosoyama A."/>
            <person name="Goto M."/>
            <person name="Takahashi T."/>
            <person name="Futagami T."/>
            <person name="Yamagata Y."/>
            <person name="Takeuchi M."/>
            <person name="Kobayashi T."/>
            <person name="Koike H."/>
            <person name="Abe K."/>
            <person name="Asai K."/>
            <person name="Arita M."/>
            <person name="Fujita N."/>
            <person name="Fukuda K."/>
            <person name="Higa K."/>
            <person name="Horikawa H."/>
            <person name="Ishikawa T."/>
            <person name="Jinno K."/>
            <person name="Kato Y."/>
            <person name="Kirimura K."/>
            <person name="Mizutani O."/>
            <person name="Nakasone K."/>
            <person name="Sano M."/>
            <person name="Shiraishi Y."/>
            <person name="Tsukahara M."/>
            <person name="Gomi K."/>
        </authorList>
    </citation>
    <scope>NUCLEOTIDE SEQUENCE [LARGE SCALE GENOMIC DNA]</scope>
    <source>
        <strain evidence="4 5">RIB 2604</strain>
    </source>
</reference>
<feature type="compositionally biased region" description="Basic and acidic residues" evidence="3">
    <location>
        <begin position="1"/>
        <end position="17"/>
    </location>
</feature>
<dbReference type="GO" id="GO:0006412">
    <property type="term" value="P:translation"/>
    <property type="evidence" value="ECO:0007669"/>
    <property type="project" value="InterPro"/>
</dbReference>
<evidence type="ECO:0000256" key="1">
    <source>
        <dbReference type="ARBA" id="ARBA00022980"/>
    </source>
</evidence>
<keyword evidence="1 4" id="KW-0689">Ribosomal protein</keyword>
<dbReference type="GO" id="GO:0003723">
    <property type="term" value="F:RNA binding"/>
    <property type="evidence" value="ECO:0007669"/>
    <property type="project" value="TreeGrafter"/>
</dbReference>
<dbReference type="PANTHER" id="PTHR10768">
    <property type="entry name" value="60S RIBOSOMAL PROTEIN L37"/>
    <property type="match status" value="1"/>
</dbReference>
<dbReference type="Gene3D" id="2.20.25.30">
    <property type="match status" value="1"/>
</dbReference>
<feature type="compositionally biased region" description="Polar residues" evidence="3">
    <location>
        <begin position="18"/>
        <end position="32"/>
    </location>
</feature>
<dbReference type="GO" id="GO:0003735">
    <property type="term" value="F:structural constituent of ribosome"/>
    <property type="evidence" value="ECO:0007669"/>
    <property type="project" value="InterPro"/>
</dbReference>
<evidence type="ECO:0000256" key="3">
    <source>
        <dbReference type="SAM" id="MobiDB-lite"/>
    </source>
</evidence>
<name>A0A146FR66_ASPKA</name>
<accession>A0A146FR66</accession>
<proteinExistence type="predicted"/>
<feature type="region of interest" description="Disordered" evidence="3">
    <location>
        <begin position="1"/>
        <end position="102"/>
    </location>
</feature>
<dbReference type="PANTHER" id="PTHR10768:SF0">
    <property type="entry name" value="RIBOSOMAL PROTEIN L37"/>
    <property type="match status" value="1"/>
</dbReference>
<feature type="compositionally biased region" description="Low complexity" evidence="3">
    <location>
        <begin position="35"/>
        <end position="56"/>
    </location>
</feature>
<protein>
    <submittedName>
        <fullName evidence="4">60S ribosomal protein L37</fullName>
    </submittedName>
</protein>
<organism evidence="4 5">
    <name type="scientific">Aspergillus kawachii</name>
    <name type="common">White koji mold</name>
    <name type="synonym">Aspergillus awamori var. kawachi</name>
    <dbReference type="NCBI Taxonomy" id="1069201"/>
    <lineage>
        <taxon>Eukaryota</taxon>
        <taxon>Fungi</taxon>
        <taxon>Dikarya</taxon>
        <taxon>Ascomycota</taxon>
        <taxon>Pezizomycotina</taxon>
        <taxon>Eurotiomycetes</taxon>
        <taxon>Eurotiomycetidae</taxon>
        <taxon>Eurotiales</taxon>
        <taxon>Aspergillaceae</taxon>
        <taxon>Aspergillus</taxon>
        <taxon>Aspergillus subgen. Circumdati</taxon>
    </lineage>
</organism>
<dbReference type="VEuPathDB" id="FungiDB:ASPFODRAFT_447720"/>